<dbReference type="GO" id="GO:0006360">
    <property type="term" value="P:transcription by RNA polymerase I"/>
    <property type="evidence" value="ECO:0007669"/>
    <property type="project" value="TreeGrafter"/>
</dbReference>
<feature type="region of interest" description="Disordered" evidence="4">
    <location>
        <begin position="1"/>
        <end position="54"/>
    </location>
</feature>
<dbReference type="Pfam" id="PF08243">
    <property type="entry name" value="SPT2"/>
    <property type="match status" value="1"/>
</dbReference>
<dbReference type="SMART" id="SM00784">
    <property type="entry name" value="SPT2"/>
    <property type="match status" value="1"/>
</dbReference>
<dbReference type="PANTHER" id="PTHR22691:SF8">
    <property type="entry name" value="PROTEIN SPT2 HOMOLOG"/>
    <property type="match status" value="1"/>
</dbReference>
<feature type="compositionally biased region" description="Basic and acidic residues" evidence="4">
    <location>
        <begin position="294"/>
        <end position="303"/>
    </location>
</feature>
<dbReference type="AlphaFoldDB" id="A0A4P9Z394"/>
<reference evidence="6" key="1">
    <citation type="journal article" date="2018" name="Nat. Microbiol.">
        <title>Leveraging single-cell genomics to expand the fungal tree of life.</title>
        <authorList>
            <person name="Ahrendt S.R."/>
            <person name="Quandt C.A."/>
            <person name="Ciobanu D."/>
            <person name="Clum A."/>
            <person name="Salamov A."/>
            <person name="Andreopoulos B."/>
            <person name="Cheng J.F."/>
            <person name="Woyke T."/>
            <person name="Pelin A."/>
            <person name="Henrissat B."/>
            <person name="Reynolds N.K."/>
            <person name="Benny G.L."/>
            <person name="Smith M.E."/>
            <person name="James T.Y."/>
            <person name="Grigoriev I.V."/>
        </authorList>
    </citation>
    <scope>NUCLEOTIDE SEQUENCE [LARGE SCALE GENOMIC DNA]</scope>
    <source>
        <strain evidence="6">Benny S71-1</strain>
    </source>
</reference>
<accession>A0A4P9Z394</accession>
<feature type="compositionally biased region" description="Polar residues" evidence="4">
    <location>
        <begin position="250"/>
        <end position="263"/>
    </location>
</feature>
<dbReference type="GO" id="GO:0003677">
    <property type="term" value="F:DNA binding"/>
    <property type="evidence" value="ECO:0007669"/>
    <property type="project" value="TreeGrafter"/>
</dbReference>
<protein>
    <submittedName>
        <fullName evidence="5">SPT2 chromatin protein-domain-containing protein</fullName>
    </submittedName>
</protein>
<dbReference type="PANTHER" id="PTHR22691">
    <property type="entry name" value="YEAST SPT2-RELATED"/>
    <property type="match status" value="1"/>
</dbReference>
<sequence length="378" mass="41397">MATDGGGGGRSQTGRGGGGGGGGGRGGRRRKHTAGGAMDDDDDPDMRGANGNNSLIVNGFQQRTLAAARHKALQEHEIRVVHDPSQATACNDLVALDQHRRDRTTIEDLYLERAQEKEAALKRVKKAHGGKMVDLFGVEEVEEKRATTPPRSPAKPKPARSASSQAKPRAMARPSGQVTSTNYTSPWAPRNDDGSTRASSTSIRSNPVKPRPNPPDVAGGSSKMASSSLSMKAPSSVKSNRPTPSKDVRQQTSSANIASNSMRANHAKRPRRSTEDVYDDTDEDEDDYGDDDGDDRKGTRHDYSSVIQSIFGYNRHKYIDDDSDVDDMEASIHDIKREETHSTRVAREEDEREAELERLEMERIAARRKKKRLQQLAS</sequence>
<dbReference type="GO" id="GO:0005730">
    <property type="term" value="C:nucleolus"/>
    <property type="evidence" value="ECO:0007669"/>
    <property type="project" value="TreeGrafter"/>
</dbReference>
<feature type="compositionally biased region" description="Gly residues" evidence="4">
    <location>
        <begin position="1"/>
        <end position="25"/>
    </location>
</feature>
<keyword evidence="2 3" id="KW-0175">Coiled coil</keyword>
<feature type="compositionally biased region" description="Polar residues" evidence="4">
    <location>
        <begin position="196"/>
        <end position="205"/>
    </location>
</feature>
<evidence type="ECO:0000313" key="5">
    <source>
        <dbReference type="EMBL" id="RKP26875.1"/>
    </source>
</evidence>
<feature type="compositionally biased region" description="Acidic residues" evidence="4">
    <location>
        <begin position="276"/>
        <end position="293"/>
    </location>
</feature>
<name>A0A4P9Z394_9FUNG</name>
<evidence type="ECO:0000256" key="3">
    <source>
        <dbReference type="SAM" id="Coils"/>
    </source>
</evidence>
<feature type="coiled-coil region" evidence="3">
    <location>
        <begin position="342"/>
        <end position="376"/>
    </location>
</feature>
<feature type="compositionally biased region" description="Low complexity" evidence="4">
    <location>
        <begin position="159"/>
        <end position="169"/>
    </location>
</feature>
<organism evidence="5 6">
    <name type="scientific">Syncephalis pseudoplumigaleata</name>
    <dbReference type="NCBI Taxonomy" id="1712513"/>
    <lineage>
        <taxon>Eukaryota</taxon>
        <taxon>Fungi</taxon>
        <taxon>Fungi incertae sedis</taxon>
        <taxon>Zoopagomycota</taxon>
        <taxon>Zoopagomycotina</taxon>
        <taxon>Zoopagomycetes</taxon>
        <taxon>Zoopagales</taxon>
        <taxon>Piptocephalidaceae</taxon>
        <taxon>Syncephalis</taxon>
    </lineage>
</organism>
<dbReference type="OrthoDB" id="5599198at2759"/>
<feature type="compositionally biased region" description="Low complexity" evidence="4">
    <location>
        <begin position="217"/>
        <end position="239"/>
    </location>
</feature>
<dbReference type="Proteomes" id="UP000278143">
    <property type="component" value="Unassembled WGS sequence"/>
</dbReference>
<evidence type="ECO:0000256" key="4">
    <source>
        <dbReference type="SAM" id="MobiDB-lite"/>
    </source>
</evidence>
<proteinExistence type="inferred from homology"/>
<dbReference type="GO" id="GO:0042393">
    <property type="term" value="F:histone binding"/>
    <property type="evidence" value="ECO:0007669"/>
    <property type="project" value="TreeGrafter"/>
</dbReference>
<gene>
    <name evidence="5" type="ORF">SYNPS1DRAFT_27442</name>
</gene>
<feature type="compositionally biased region" description="Polar residues" evidence="4">
    <location>
        <begin position="176"/>
        <end position="185"/>
    </location>
</feature>
<dbReference type="InterPro" id="IPR013256">
    <property type="entry name" value="Chromatin_SPT2"/>
</dbReference>
<evidence type="ECO:0000313" key="6">
    <source>
        <dbReference type="Proteomes" id="UP000278143"/>
    </source>
</evidence>
<evidence type="ECO:0000256" key="1">
    <source>
        <dbReference type="ARBA" id="ARBA00006461"/>
    </source>
</evidence>
<feature type="region of interest" description="Disordered" evidence="4">
    <location>
        <begin position="141"/>
        <end position="303"/>
    </location>
</feature>
<keyword evidence="6" id="KW-1185">Reference proteome</keyword>
<evidence type="ECO:0000256" key="2">
    <source>
        <dbReference type="ARBA" id="ARBA00023054"/>
    </source>
</evidence>
<dbReference type="GO" id="GO:0006334">
    <property type="term" value="P:nucleosome assembly"/>
    <property type="evidence" value="ECO:0007669"/>
    <property type="project" value="TreeGrafter"/>
</dbReference>
<comment type="similarity">
    <text evidence="1">Belongs to the SPT2 family.</text>
</comment>
<dbReference type="EMBL" id="KZ989314">
    <property type="protein sequence ID" value="RKP26875.1"/>
    <property type="molecule type" value="Genomic_DNA"/>
</dbReference>